<evidence type="ECO:0000313" key="1">
    <source>
        <dbReference type="EMBL" id="ESL05129.1"/>
    </source>
</evidence>
<reference evidence="1 2" key="1">
    <citation type="submission" date="2013-07" db="EMBL/GenBank/DDBJ databases">
        <authorList>
            <person name="Stoco P.H."/>
            <person name="Wagner G."/>
            <person name="Gerber A."/>
            <person name="Zaha A."/>
            <person name="Thompson C."/>
            <person name="Bartholomeu D.C."/>
            <person name="Luckemeyer D.D."/>
            <person name="Bahia D."/>
            <person name="Loreto E."/>
            <person name="Prestes E.B."/>
            <person name="Lima F.M."/>
            <person name="Rodrigues-Luiz G."/>
            <person name="Vallejo G.A."/>
            <person name="Filho J.F."/>
            <person name="Monteiro K.M."/>
            <person name="Tyler K.M."/>
            <person name="de Almeida L.G."/>
            <person name="Ortiz M.F."/>
            <person name="Siervo M.A."/>
            <person name="de Moraes M.H."/>
            <person name="Cunha O.L."/>
            <person name="Mendonca-Neto R."/>
            <person name="Silva R."/>
            <person name="Teixeira S.M."/>
            <person name="Murta S.M."/>
            <person name="Sincero T.C."/>
            <person name="Mendes T.A."/>
            <person name="Urmenyi T.P."/>
            <person name="Silva V.G."/>
            <person name="da Rocha W.D."/>
            <person name="Andersson B."/>
            <person name="Romanha A.J."/>
            <person name="Steindel M."/>
            <person name="de Vasconcelos A.T."/>
            <person name="Grisard E.C."/>
        </authorList>
    </citation>
    <scope>NUCLEOTIDE SEQUENCE [LARGE SCALE GENOMIC DNA]</scope>
    <source>
        <strain evidence="1 2">SC58</strain>
    </source>
</reference>
<dbReference type="EMBL" id="AUPL01007294">
    <property type="protein sequence ID" value="ESL05129.1"/>
    <property type="molecule type" value="Genomic_DNA"/>
</dbReference>
<dbReference type="AlphaFoldDB" id="A0A061IS58"/>
<name>A0A061IS58_TRYRA</name>
<gene>
    <name evidence="1" type="ORF">TRSC58_07249</name>
</gene>
<comment type="caution">
    <text evidence="1">The sequence shown here is derived from an EMBL/GenBank/DDBJ whole genome shotgun (WGS) entry which is preliminary data.</text>
</comment>
<dbReference type="OrthoDB" id="277080at2759"/>
<protein>
    <submittedName>
        <fullName evidence="1">Uncharacterized protein</fullName>
    </submittedName>
</protein>
<organism evidence="1 2">
    <name type="scientific">Trypanosoma rangeli SC58</name>
    <dbReference type="NCBI Taxonomy" id="429131"/>
    <lineage>
        <taxon>Eukaryota</taxon>
        <taxon>Discoba</taxon>
        <taxon>Euglenozoa</taxon>
        <taxon>Kinetoplastea</taxon>
        <taxon>Metakinetoplastina</taxon>
        <taxon>Trypanosomatida</taxon>
        <taxon>Trypanosomatidae</taxon>
        <taxon>Trypanosoma</taxon>
        <taxon>Herpetosoma</taxon>
    </lineage>
</organism>
<evidence type="ECO:0000313" key="2">
    <source>
        <dbReference type="Proteomes" id="UP000031737"/>
    </source>
</evidence>
<keyword evidence="2" id="KW-1185">Reference proteome</keyword>
<sequence>MFNHIAQSDCGSEVEHEQADVRWMPWTLLHMLAWFNVLLSDEHVQHFDYCTRSVAFRVASMREVRLGHVDRIKEGNAFSLRLCFADFPQSSLAPSSACEAFALMDLTRQEKESRKRATRRALFFSFSFFFWGEGYHSSPGGDSAFKTDGPLTTVCVYDVLCFSARPNSISFRLRKLCRDTDIVSCPDAQKKGKIKGLKDEASNEPLTAPTRSSLKIDAADECFYMIFFFLLSFFLPL</sequence>
<proteinExistence type="predicted"/>
<dbReference type="Proteomes" id="UP000031737">
    <property type="component" value="Unassembled WGS sequence"/>
</dbReference>
<dbReference type="VEuPathDB" id="TriTrypDB:TRSC58_07249"/>
<accession>A0A061IS58</accession>